<feature type="region of interest" description="Disordered" evidence="1">
    <location>
        <begin position="293"/>
        <end position="337"/>
    </location>
</feature>
<accession>A0AAN7YFA3</accession>
<comment type="caution">
    <text evidence="2">The sequence shown here is derived from an EMBL/GenBank/DDBJ whole genome shotgun (WGS) entry which is preliminary data.</text>
</comment>
<name>A0AAN7YFA3_9EURO</name>
<dbReference type="AlphaFoldDB" id="A0AAN7YFA3"/>
<feature type="compositionally biased region" description="Basic and acidic residues" evidence="1">
    <location>
        <begin position="21"/>
        <end position="34"/>
    </location>
</feature>
<proteinExistence type="predicted"/>
<evidence type="ECO:0000313" key="3">
    <source>
        <dbReference type="Proteomes" id="UP001309876"/>
    </source>
</evidence>
<feature type="region of interest" description="Disordered" evidence="1">
    <location>
        <begin position="197"/>
        <end position="266"/>
    </location>
</feature>
<feature type="compositionally biased region" description="Polar residues" evidence="1">
    <location>
        <begin position="47"/>
        <end position="58"/>
    </location>
</feature>
<dbReference type="Proteomes" id="UP001309876">
    <property type="component" value="Unassembled WGS sequence"/>
</dbReference>
<keyword evidence="3" id="KW-1185">Reference proteome</keyword>
<feature type="region of interest" description="Disordered" evidence="1">
    <location>
        <begin position="131"/>
        <end position="150"/>
    </location>
</feature>
<gene>
    <name evidence="2" type="ORF">LTR05_005466</name>
</gene>
<feature type="compositionally biased region" description="Acidic residues" evidence="1">
    <location>
        <begin position="139"/>
        <end position="150"/>
    </location>
</feature>
<feature type="compositionally biased region" description="Polar residues" evidence="1">
    <location>
        <begin position="246"/>
        <end position="258"/>
    </location>
</feature>
<feature type="compositionally biased region" description="Basic and acidic residues" evidence="1">
    <location>
        <begin position="73"/>
        <end position="92"/>
    </location>
</feature>
<feature type="region of interest" description="Disordered" evidence="1">
    <location>
        <begin position="1"/>
        <end position="102"/>
    </location>
</feature>
<feature type="compositionally biased region" description="Polar residues" evidence="1">
    <location>
        <begin position="307"/>
        <end position="320"/>
    </location>
</feature>
<reference evidence="2 3" key="1">
    <citation type="submission" date="2023-08" db="EMBL/GenBank/DDBJ databases">
        <title>Black Yeasts Isolated from many extreme environments.</title>
        <authorList>
            <person name="Coleine C."/>
            <person name="Stajich J.E."/>
            <person name="Selbmann L."/>
        </authorList>
    </citation>
    <scope>NUCLEOTIDE SEQUENCE [LARGE SCALE GENOMIC DNA]</scope>
    <source>
        <strain evidence="2 3">CCFEE 5910</strain>
    </source>
</reference>
<feature type="compositionally biased region" description="Low complexity" evidence="1">
    <location>
        <begin position="233"/>
        <end position="245"/>
    </location>
</feature>
<sequence>MDKEMKIRGLASATVRKQRMHERQKQKELMREEREEPDTPSESPSECSITTPSNSFSPNVEIRLQNINFTKDVLLKKEDEDETTSKRPVLDRRRSKSKPAAPTMLAASLTTVSDFRYDRFSTFIEPVKIHEASESESASTDEDDSDEDYSPIEVATPVAIRMPISRPSVISVISPAASESGPQKFSIKNINTIMINPPRPRLVTTKTEPSQPKSHRDSEFLTSEANPLEVPTPSSASVVSIEPSSTQSLRSLPASEQSPVDGYLKKKSSMPMLGKFTHSRMNSIKNFIKTQSISAPPPAIPTIPSAHQNRPSENMSTSSPGYEFRPNAPKVRPASPRRSLTEPALLKVIPQHQRPQTARTVSQASAISVPTFPHTPVSMPTATATASMHSLSEETEPLMDRKKSFANLRRRSGSLGQALKFGSSKNKISASEAPLPPVPTINVPAEDYVEPMDHAPIPSRASRTVRRSGMGLYSPFPQAPQKGAPIGLGLRM</sequence>
<evidence type="ECO:0000313" key="2">
    <source>
        <dbReference type="EMBL" id="KAK5084390.1"/>
    </source>
</evidence>
<dbReference type="EMBL" id="JAVRRJ010000005">
    <property type="protein sequence ID" value="KAK5084390.1"/>
    <property type="molecule type" value="Genomic_DNA"/>
</dbReference>
<feature type="region of interest" description="Disordered" evidence="1">
    <location>
        <begin position="471"/>
        <end position="492"/>
    </location>
</feature>
<evidence type="ECO:0000256" key="1">
    <source>
        <dbReference type="SAM" id="MobiDB-lite"/>
    </source>
</evidence>
<protein>
    <submittedName>
        <fullName evidence="2">Uncharacterized protein</fullName>
    </submittedName>
</protein>
<organism evidence="2 3">
    <name type="scientific">Lithohypha guttulata</name>
    <dbReference type="NCBI Taxonomy" id="1690604"/>
    <lineage>
        <taxon>Eukaryota</taxon>
        <taxon>Fungi</taxon>
        <taxon>Dikarya</taxon>
        <taxon>Ascomycota</taxon>
        <taxon>Pezizomycotina</taxon>
        <taxon>Eurotiomycetes</taxon>
        <taxon>Chaetothyriomycetidae</taxon>
        <taxon>Chaetothyriales</taxon>
        <taxon>Trichomeriaceae</taxon>
        <taxon>Lithohypha</taxon>
    </lineage>
</organism>